<comment type="subcellular location">
    <subcellularLocation>
        <location evidence="2">Cytoplasm</location>
        <location evidence="2">Perinuclear region</location>
    </subcellularLocation>
    <subcellularLocation>
        <location evidence="1">Endoplasmic reticulum membrane</location>
        <topology evidence="1">Peripheral membrane protein</topology>
    </subcellularLocation>
</comment>
<feature type="domain" description="UFSP2 second" evidence="14">
    <location>
        <begin position="255"/>
        <end position="397"/>
    </location>
</feature>
<dbReference type="EMBL" id="DS268522">
    <property type="protein sequence ID" value="EFO85270.1"/>
    <property type="molecule type" value="Genomic_DNA"/>
</dbReference>
<evidence type="ECO:0000259" key="14">
    <source>
        <dbReference type="Pfam" id="PF20908"/>
    </source>
</evidence>
<evidence type="ECO:0000313" key="16">
    <source>
        <dbReference type="EMBL" id="EFO85270.1"/>
    </source>
</evidence>
<evidence type="ECO:0000256" key="5">
    <source>
        <dbReference type="ARBA" id="ARBA00022786"/>
    </source>
</evidence>
<dbReference type="OMA" id="YKVIDCI"/>
<sequence length="621" mass="70700">MTGSETVSLIKPTKMATQSPTPVVNELWFIDTQAMFQNYANLRSFSKSNVTEVQTSIGGLVFGRKDRKQVIHVFFAYQEDLIESNLQFLESALSADIELVGNVNIDGQSTLIGNGTFTLQLSSKMLDNRNISEFLDQNVMFNNEHVLMEGASCVSKVNLYYMETDFKSDFLKIGFEWTLRAGREQEDARSAAERLSMASFRFSHLNAQHGLVIREHKKEAAKPKYLDKFTKGALPYKVIDCIENVFSIQVFFFQDVIEFQVMQSLTRDTSNDTEDQKLVPTVKVTKDNKHFTRLVTIGDVVFPAFFGDSSFDLYKRAREAFNRRSNNTMMVTVNGVRSGRGVTTTTSATYLPPGWVSLLHLQLPLKWTENEQRNYRIRLHKFFNLPSSKPCLRLSQSLALHTDSVRLTNKKLIREPHLSISNYQPVGVVTTVNGPYNYHHYMQDGIDDNGWGCAYRSFQTIWSWFILNGYTDKPVPSHRDIQQTLVNIGDKEQKFVGSRQWIGSTEISYVLNELLKLECRFIATNSGAEVVERARELARHFETSGTPVMIGGNMLAHTILGVDFNETTGETKFLILDPHYTGAEDIKTITSKGWCAWKPASFWSTDHFYNMVLAQPPHDAF</sequence>
<evidence type="ECO:0000256" key="9">
    <source>
        <dbReference type="ARBA" id="ARBA00056938"/>
    </source>
</evidence>
<keyword evidence="5" id="KW-0833">Ubl conjugation pathway</keyword>
<dbReference type="Pfam" id="PF20908">
    <property type="entry name" value="UfSP2_N"/>
    <property type="match status" value="1"/>
</dbReference>
<name>E3N414_CAERE</name>
<evidence type="ECO:0000256" key="3">
    <source>
        <dbReference type="ARBA" id="ARBA00008552"/>
    </source>
</evidence>
<evidence type="ECO:0000256" key="1">
    <source>
        <dbReference type="ARBA" id="ARBA00004406"/>
    </source>
</evidence>
<keyword evidence="4" id="KW-0645">Protease</keyword>
<dbReference type="eggNOG" id="KOG2433">
    <property type="taxonomic scope" value="Eukaryota"/>
</dbReference>
<keyword evidence="17" id="KW-1185">Reference proteome</keyword>
<comment type="similarity">
    <text evidence="3">Belongs to the peptidase C78 family.</text>
</comment>
<dbReference type="GO" id="GO:0048471">
    <property type="term" value="C:perinuclear region of cytoplasm"/>
    <property type="evidence" value="ECO:0007669"/>
    <property type="project" value="UniProtKB-SubCell"/>
</dbReference>
<dbReference type="MEROPS" id="C78.A03"/>
<evidence type="ECO:0000259" key="15">
    <source>
        <dbReference type="Pfam" id="PF22084"/>
    </source>
</evidence>
<organism evidence="17">
    <name type="scientific">Caenorhabditis remanei</name>
    <name type="common">Caenorhabditis vulgaris</name>
    <dbReference type="NCBI Taxonomy" id="31234"/>
    <lineage>
        <taxon>Eukaryota</taxon>
        <taxon>Metazoa</taxon>
        <taxon>Ecdysozoa</taxon>
        <taxon>Nematoda</taxon>
        <taxon>Chromadorea</taxon>
        <taxon>Rhabditida</taxon>
        <taxon>Rhabditina</taxon>
        <taxon>Rhabditomorpha</taxon>
        <taxon>Rhabditoidea</taxon>
        <taxon>Rhabditidae</taxon>
        <taxon>Peloderinae</taxon>
        <taxon>Caenorhabditis</taxon>
    </lineage>
</organism>
<evidence type="ECO:0000256" key="8">
    <source>
        <dbReference type="ARBA" id="ARBA00022824"/>
    </source>
</evidence>
<dbReference type="Proteomes" id="UP000008281">
    <property type="component" value="Unassembled WGS sequence"/>
</dbReference>
<comment type="subunit">
    <text evidence="10">Interacts with odr-4.</text>
</comment>
<dbReference type="Pfam" id="PF22084">
    <property type="entry name" value="UfSP_MPN_N"/>
    <property type="match status" value="1"/>
</dbReference>
<evidence type="ECO:0000256" key="7">
    <source>
        <dbReference type="ARBA" id="ARBA00022807"/>
    </source>
</evidence>
<dbReference type="InterPro" id="IPR012462">
    <property type="entry name" value="UFSP1/2_DUB_cat"/>
</dbReference>
<dbReference type="InterPro" id="IPR038765">
    <property type="entry name" value="Papain-like_cys_pep_sf"/>
</dbReference>
<evidence type="ECO:0000259" key="13">
    <source>
        <dbReference type="Pfam" id="PF07910"/>
    </source>
</evidence>
<dbReference type="PANTHER" id="PTHR48153:SF2">
    <property type="entry name" value="UFM1-SPECIFIC PROTEASE 2"/>
    <property type="match status" value="1"/>
</dbReference>
<dbReference type="FunCoup" id="E3N414">
    <property type="interactions" value="5"/>
</dbReference>
<keyword evidence="8" id="KW-0256">Endoplasmic reticulum</keyword>
<dbReference type="PANTHER" id="PTHR48153">
    <property type="entry name" value="UFM1-SPECIFIC PROTEASE 2"/>
    <property type="match status" value="1"/>
</dbReference>
<evidence type="ECO:0000256" key="6">
    <source>
        <dbReference type="ARBA" id="ARBA00022801"/>
    </source>
</evidence>
<dbReference type="InterPro" id="IPR049387">
    <property type="entry name" value="UFSP2-like_2nd"/>
</dbReference>
<evidence type="ECO:0000256" key="12">
    <source>
        <dbReference type="ARBA" id="ARBA00076114"/>
    </source>
</evidence>
<evidence type="ECO:0000256" key="4">
    <source>
        <dbReference type="ARBA" id="ARBA00022670"/>
    </source>
</evidence>
<dbReference type="GO" id="GO:0006508">
    <property type="term" value="P:proteolysis"/>
    <property type="evidence" value="ECO:0007669"/>
    <property type="project" value="UniProtKB-KW"/>
</dbReference>
<dbReference type="SUPFAM" id="SSF54001">
    <property type="entry name" value="Cysteine proteinases"/>
    <property type="match status" value="1"/>
</dbReference>
<protein>
    <recommendedName>
        <fullName evidence="11">Ufm1-specific protease</fullName>
    </recommendedName>
    <alternativeName>
        <fullName evidence="12">Odorant response abnormal protein 8</fullName>
    </alternativeName>
</protein>
<dbReference type="FunFam" id="3.90.70.130:FF:000001">
    <property type="entry name" value="Probable Ufm1-specific protease 2"/>
    <property type="match status" value="1"/>
</dbReference>
<gene>
    <name evidence="16" type="ORF">CRE_24676</name>
</gene>
<keyword evidence="6" id="KW-0378">Hydrolase</keyword>
<dbReference type="InterPro" id="IPR054308">
    <property type="entry name" value="UFSP_MPN"/>
</dbReference>
<evidence type="ECO:0000313" key="17">
    <source>
        <dbReference type="Proteomes" id="UP000008281"/>
    </source>
</evidence>
<dbReference type="GO" id="GO:0005634">
    <property type="term" value="C:nucleus"/>
    <property type="evidence" value="ECO:0007669"/>
    <property type="project" value="TreeGrafter"/>
</dbReference>
<feature type="domain" description="UFSP N-terminal MPN" evidence="15">
    <location>
        <begin position="58"/>
        <end position="140"/>
    </location>
</feature>
<dbReference type="GO" id="GO:0071567">
    <property type="term" value="F:deUFMylase activity"/>
    <property type="evidence" value="ECO:0007669"/>
    <property type="project" value="UniProtKB-ARBA"/>
</dbReference>
<dbReference type="OrthoDB" id="417506at2759"/>
<dbReference type="GO" id="GO:0005789">
    <property type="term" value="C:endoplasmic reticulum membrane"/>
    <property type="evidence" value="ECO:0007669"/>
    <property type="project" value="UniProtKB-SubCell"/>
</dbReference>
<keyword evidence="7" id="KW-0788">Thiol protease</keyword>
<evidence type="ECO:0000256" key="10">
    <source>
        <dbReference type="ARBA" id="ARBA00064300"/>
    </source>
</evidence>
<dbReference type="AlphaFoldDB" id="E3N414"/>
<evidence type="ECO:0000256" key="11">
    <source>
        <dbReference type="ARBA" id="ARBA00073057"/>
    </source>
</evidence>
<evidence type="ECO:0000256" key="2">
    <source>
        <dbReference type="ARBA" id="ARBA00004556"/>
    </source>
</evidence>
<dbReference type="InParanoid" id="E3N414"/>
<dbReference type="STRING" id="31234.E3N414"/>
<dbReference type="HOGENOM" id="CLU_033013_0_0_1"/>
<reference evidence="16" key="1">
    <citation type="submission" date="2007-07" db="EMBL/GenBank/DDBJ databases">
        <title>PCAP assembly of the Caenorhabditis remanei genome.</title>
        <authorList>
            <consortium name="The Caenorhabditis remanei Sequencing Consortium"/>
            <person name="Wilson R.K."/>
        </authorList>
    </citation>
    <scope>NUCLEOTIDE SEQUENCE [LARGE SCALE GENOMIC DNA]</scope>
    <source>
        <strain evidence="16">PB4641</strain>
    </source>
</reference>
<dbReference type="Gene3D" id="3.90.70.130">
    <property type="match status" value="1"/>
</dbReference>
<feature type="domain" description="UFSP1/2/DUB catalytic" evidence="13">
    <location>
        <begin position="429"/>
        <end position="612"/>
    </location>
</feature>
<dbReference type="Pfam" id="PF07910">
    <property type="entry name" value="Peptidase_C78"/>
    <property type="match status" value="1"/>
</dbReference>
<proteinExistence type="inferred from homology"/>
<comment type="function">
    <text evidence="9">Thiol protease which recognizes and hydrolyzes the peptide bond at the C-terminal Gly of ufm-1, a ubiquitin-like modifier protein bound to a number of target proteins. Required, with oct-4, for the localization of a subset of 7 transmembrane domain odorant receptors, including odr-10, to the cilia of olfactory neurons AWA and AWC. Operates in aggregation behavior, and responses to oxygen levels.</text>
</comment>
<accession>E3N414</accession>